<dbReference type="Pfam" id="PF00474">
    <property type="entry name" value="SSF"/>
    <property type="match status" value="1"/>
</dbReference>
<evidence type="ECO:0000256" key="4">
    <source>
        <dbReference type="ARBA" id="ARBA00022475"/>
    </source>
</evidence>
<proteinExistence type="inferred from homology"/>
<accession>A0A8B7XS27</accession>
<feature type="transmembrane region" description="Helical" evidence="12">
    <location>
        <begin position="526"/>
        <end position="548"/>
    </location>
</feature>
<sequence>MDGVFGSRSYFQAADYIVCGVMLLASVAIGVYYGVKGGGQRNSSSYVLADRSMTVAPVTLSLTASLFSGIALQGIPADAYFHGPVFFWASVPITSSVILSLAFFMPMFYRLGMASSYEYLELRFNYAVKICGVLSFLLFAVLYTGVVTYLASVAANTVTGIRVEVAIVSLCVVCGIYTVIGGIKAVLWTDSLQMLLMLTSTVAIIIKVSVENGFENIWTIASEGSRTNLLHFNGDLTDFYNGWAFVTSTTFAGFVITNQYMVQRLVVCKSEAVARASLISFFVITVLYVIVLVFTGICIYAYYDGCDPHTLGYITKSDQIVPFFITDVFSNRPGVPGLLLAGLFGAALSTLSSALNAIATLVGEHFIKPAFNNLNDLTFTVILKSIVVAASALALGMSFLIPAIGDAIPVLLTVTACTTGCLFAIYFLAGFFPFCGSKGALSGFVVGLIVALTMSVGCIVYQVPPDNLPLSADRCLNETDTNYNETVSSPKDERSWFNSTVTPSMMTTNSDSSRSEIPVIFSLAKSWLSCLSFLTTMAVALLVTLVTGKNDTSNMDPRLVIWKIKNSKSSKPQRRVRTGYKAVPEMECENICNSSEAIGSTPEDKQLMERITSI</sequence>
<gene>
    <name evidence="14" type="primary">LOC110975017</name>
</gene>
<dbReference type="Gene3D" id="1.20.1730.10">
    <property type="entry name" value="Sodium/glucose cotransporter"/>
    <property type="match status" value="1"/>
</dbReference>
<evidence type="ECO:0000256" key="7">
    <source>
        <dbReference type="ARBA" id="ARBA00023053"/>
    </source>
</evidence>
<comment type="subcellular location">
    <subcellularLocation>
        <location evidence="1">Cell membrane</location>
        <topology evidence="1">Multi-pass membrane protein</topology>
    </subcellularLocation>
</comment>
<dbReference type="Proteomes" id="UP000694845">
    <property type="component" value="Unplaced"/>
</dbReference>
<evidence type="ECO:0000256" key="6">
    <source>
        <dbReference type="ARBA" id="ARBA00022989"/>
    </source>
</evidence>
<protein>
    <submittedName>
        <fullName evidence="14">Sodium-coupled monocarboxylate transporter 1-like</fullName>
    </submittedName>
</protein>
<comment type="similarity">
    <text evidence="2 11">Belongs to the sodium:solute symporter (SSF) (TC 2.A.21) family.</text>
</comment>
<evidence type="ECO:0000256" key="1">
    <source>
        <dbReference type="ARBA" id="ARBA00004651"/>
    </source>
</evidence>
<keyword evidence="13" id="KW-1185">Reference proteome</keyword>
<keyword evidence="10" id="KW-0739">Sodium transport</keyword>
<feature type="transmembrane region" description="Helical" evidence="12">
    <location>
        <begin position="278"/>
        <end position="303"/>
    </location>
</feature>
<dbReference type="GO" id="GO:0006814">
    <property type="term" value="P:sodium ion transport"/>
    <property type="evidence" value="ECO:0007669"/>
    <property type="project" value="UniProtKB-KW"/>
</dbReference>
<evidence type="ECO:0000256" key="12">
    <source>
        <dbReference type="SAM" id="Phobius"/>
    </source>
</evidence>
<dbReference type="PANTHER" id="PTHR42985:SF40">
    <property type="entry name" value="LD47995P-RELATED"/>
    <property type="match status" value="1"/>
</dbReference>
<evidence type="ECO:0000256" key="3">
    <source>
        <dbReference type="ARBA" id="ARBA00022448"/>
    </source>
</evidence>
<evidence type="ECO:0000256" key="8">
    <source>
        <dbReference type="ARBA" id="ARBA00023065"/>
    </source>
</evidence>
<feature type="transmembrane region" description="Helical" evidence="12">
    <location>
        <begin position="239"/>
        <end position="257"/>
    </location>
</feature>
<dbReference type="PROSITE" id="PS50283">
    <property type="entry name" value="NA_SOLUT_SYMP_3"/>
    <property type="match status" value="1"/>
</dbReference>
<dbReference type="InterPro" id="IPR001734">
    <property type="entry name" value="Na/solute_symporter"/>
</dbReference>
<dbReference type="GeneID" id="110975017"/>
<feature type="transmembrane region" description="Helical" evidence="12">
    <location>
        <begin position="407"/>
        <end position="429"/>
    </location>
</feature>
<keyword evidence="5 12" id="KW-0812">Transmembrane</keyword>
<dbReference type="KEGG" id="aplc:110975017"/>
<evidence type="ECO:0000256" key="9">
    <source>
        <dbReference type="ARBA" id="ARBA00023136"/>
    </source>
</evidence>
<evidence type="ECO:0000313" key="14">
    <source>
        <dbReference type="RefSeq" id="XP_022082766.1"/>
    </source>
</evidence>
<keyword evidence="7" id="KW-0915">Sodium</keyword>
<dbReference type="GO" id="GO:0015293">
    <property type="term" value="F:symporter activity"/>
    <property type="evidence" value="ECO:0007669"/>
    <property type="project" value="TreeGrafter"/>
</dbReference>
<dbReference type="NCBIfam" id="TIGR00813">
    <property type="entry name" value="sss"/>
    <property type="match status" value="1"/>
</dbReference>
<feature type="transmembrane region" description="Helical" evidence="12">
    <location>
        <begin position="87"/>
        <end position="109"/>
    </location>
</feature>
<dbReference type="RefSeq" id="XP_022082766.1">
    <property type="nucleotide sequence ID" value="XM_022227074.1"/>
</dbReference>
<keyword evidence="6 12" id="KW-1133">Transmembrane helix</keyword>
<feature type="transmembrane region" description="Helical" evidence="12">
    <location>
        <begin position="441"/>
        <end position="463"/>
    </location>
</feature>
<keyword evidence="4" id="KW-1003">Cell membrane</keyword>
<dbReference type="GO" id="GO:0005886">
    <property type="term" value="C:plasma membrane"/>
    <property type="evidence" value="ECO:0007669"/>
    <property type="project" value="UniProtKB-SubCell"/>
</dbReference>
<organism evidence="13 14">
    <name type="scientific">Acanthaster planci</name>
    <name type="common">Crown-of-thorns starfish</name>
    <dbReference type="NCBI Taxonomy" id="133434"/>
    <lineage>
        <taxon>Eukaryota</taxon>
        <taxon>Metazoa</taxon>
        <taxon>Echinodermata</taxon>
        <taxon>Eleutherozoa</taxon>
        <taxon>Asterozoa</taxon>
        <taxon>Asteroidea</taxon>
        <taxon>Valvatacea</taxon>
        <taxon>Valvatida</taxon>
        <taxon>Acanthasteridae</taxon>
        <taxon>Acanthaster</taxon>
    </lineage>
</organism>
<evidence type="ECO:0000313" key="13">
    <source>
        <dbReference type="Proteomes" id="UP000694845"/>
    </source>
</evidence>
<keyword evidence="3" id="KW-0813">Transport</keyword>
<feature type="transmembrane region" description="Helical" evidence="12">
    <location>
        <begin position="161"/>
        <end position="180"/>
    </location>
</feature>
<feature type="transmembrane region" description="Helical" evidence="12">
    <location>
        <begin position="55"/>
        <end position="75"/>
    </location>
</feature>
<evidence type="ECO:0000256" key="10">
    <source>
        <dbReference type="ARBA" id="ARBA00023201"/>
    </source>
</evidence>
<feature type="transmembrane region" description="Helical" evidence="12">
    <location>
        <begin position="338"/>
        <end position="361"/>
    </location>
</feature>
<feature type="transmembrane region" description="Helical" evidence="12">
    <location>
        <begin position="130"/>
        <end position="155"/>
    </location>
</feature>
<feature type="transmembrane region" description="Helical" evidence="12">
    <location>
        <begin position="13"/>
        <end position="35"/>
    </location>
</feature>
<evidence type="ECO:0000256" key="2">
    <source>
        <dbReference type="ARBA" id="ARBA00006434"/>
    </source>
</evidence>
<dbReference type="PANTHER" id="PTHR42985">
    <property type="entry name" value="SODIUM-COUPLED MONOCARBOXYLATE TRANSPORTER"/>
    <property type="match status" value="1"/>
</dbReference>
<name>A0A8B7XS27_ACAPL</name>
<dbReference type="OMA" id="PEMECEN"/>
<feature type="transmembrane region" description="Helical" evidence="12">
    <location>
        <begin position="381"/>
        <end position="401"/>
    </location>
</feature>
<keyword evidence="8" id="KW-0406">Ion transport</keyword>
<dbReference type="AlphaFoldDB" id="A0A8B7XS27"/>
<dbReference type="OrthoDB" id="6132759at2759"/>
<evidence type="ECO:0000256" key="5">
    <source>
        <dbReference type="ARBA" id="ARBA00022692"/>
    </source>
</evidence>
<dbReference type="InterPro" id="IPR051163">
    <property type="entry name" value="Sodium:Solute_Symporter_SSF"/>
</dbReference>
<keyword evidence="9 12" id="KW-0472">Membrane</keyword>
<evidence type="ECO:0000256" key="11">
    <source>
        <dbReference type="RuleBase" id="RU362091"/>
    </source>
</evidence>
<reference evidence="14" key="1">
    <citation type="submission" date="2025-08" db="UniProtKB">
        <authorList>
            <consortium name="RefSeq"/>
        </authorList>
    </citation>
    <scope>IDENTIFICATION</scope>
</reference>
<dbReference type="InterPro" id="IPR038377">
    <property type="entry name" value="Na/Glc_symporter_sf"/>
</dbReference>